<feature type="compositionally biased region" description="Low complexity" evidence="1">
    <location>
        <begin position="65"/>
        <end position="78"/>
    </location>
</feature>
<evidence type="ECO:0000313" key="2">
    <source>
        <dbReference type="EMBL" id="MBB6173440.1"/>
    </source>
</evidence>
<gene>
    <name evidence="2" type="ORF">HNR23_003500</name>
</gene>
<protein>
    <submittedName>
        <fullName evidence="2">Type IV secretory pathway VirB10-like protein</fullName>
    </submittedName>
</protein>
<reference evidence="2 3" key="1">
    <citation type="submission" date="2020-08" db="EMBL/GenBank/DDBJ databases">
        <title>Sequencing the genomes of 1000 actinobacteria strains.</title>
        <authorList>
            <person name="Klenk H.-P."/>
        </authorList>
    </citation>
    <scope>NUCLEOTIDE SEQUENCE [LARGE SCALE GENOMIC DNA]</scope>
    <source>
        <strain evidence="2 3">DSM 46659</strain>
    </source>
</reference>
<comment type="caution">
    <text evidence="2">The sequence shown here is derived from an EMBL/GenBank/DDBJ whole genome shotgun (WGS) entry which is preliminary data.</text>
</comment>
<evidence type="ECO:0000313" key="3">
    <source>
        <dbReference type="Proteomes" id="UP000546642"/>
    </source>
</evidence>
<feature type="compositionally biased region" description="Low complexity" evidence="1">
    <location>
        <begin position="91"/>
        <end position="100"/>
    </location>
</feature>
<dbReference type="AlphaFoldDB" id="A0A7W9YJR1"/>
<dbReference type="EMBL" id="JACHDS010000001">
    <property type="protein sequence ID" value="MBB6173440.1"/>
    <property type="molecule type" value="Genomic_DNA"/>
</dbReference>
<accession>A0A7W9YJR1</accession>
<keyword evidence="3" id="KW-1185">Reference proteome</keyword>
<sequence>MPKPSIVSKVMTLVKGVFGQKTEAPAPASATIPVQQREPAEQPAEKTDATPTTETAETAEKAEKAAAAGAAAPAEPTAPVEPEPAPDTRSEASAPAAAAEPAEKPAEDTPADEPPLVAPEEKAAVAEEIAGAEAITQVAGDEVLEKVRKQSAPAAEELPVPGYDGLTLPSIRARLRKLTIDQVRDLRAYEIANAERPEFVKMYDNRIAKLQKTGE</sequence>
<dbReference type="RefSeq" id="WP_184076825.1">
    <property type="nucleotide sequence ID" value="NZ_JACHDS010000001.1"/>
</dbReference>
<name>A0A7W9YJR1_9ACTN</name>
<organism evidence="2 3">
    <name type="scientific">Nocardiopsis mwathae</name>
    <dbReference type="NCBI Taxonomy" id="1472723"/>
    <lineage>
        <taxon>Bacteria</taxon>
        <taxon>Bacillati</taxon>
        <taxon>Actinomycetota</taxon>
        <taxon>Actinomycetes</taxon>
        <taxon>Streptosporangiales</taxon>
        <taxon>Nocardiopsidaceae</taxon>
        <taxon>Nocardiopsis</taxon>
    </lineage>
</organism>
<feature type="region of interest" description="Disordered" evidence="1">
    <location>
        <begin position="22"/>
        <end position="123"/>
    </location>
</feature>
<evidence type="ECO:0000256" key="1">
    <source>
        <dbReference type="SAM" id="MobiDB-lite"/>
    </source>
</evidence>
<dbReference type="Proteomes" id="UP000546642">
    <property type="component" value="Unassembled WGS sequence"/>
</dbReference>
<feature type="compositionally biased region" description="Basic and acidic residues" evidence="1">
    <location>
        <begin position="38"/>
        <end position="48"/>
    </location>
</feature>
<proteinExistence type="predicted"/>